<dbReference type="InterPro" id="IPR016718">
    <property type="entry name" value="rRNA_m1G-MeTrfase_A_prd"/>
</dbReference>
<comment type="caution">
    <text evidence="4">The sequence shown here is derived from an EMBL/GenBank/DDBJ whole genome shotgun (WGS) entry which is preliminary data.</text>
</comment>
<dbReference type="PIRSF" id="PIRSF018249">
    <property type="entry name" value="MyrA_prd"/>
    <property type="match status" value="1"/>
</dbReference>
<dbReference type="SUPFAM" id="SSF53335">
    <property type="entry name" value="S-adenosyl-L-methionine-dependent methyltransferases"/>
    <property type="match status" value="1"/>
</dbReference>
<reference evidence="4" key="2">
    <citation type="submission" date="2023-01" db="EMBL/GenBank/DDBJ databases">
        <authorList>
            <person name="Sun Q."/>
            <person name="Evtushenko L."/>
        </authorList>
    </citation>
    <scope>NUCLEOTIDE SEQUENCE</scope>
    <source>
        <strain evidence="4">VKM Ac-1401</strain>
    </source>
</reference>
<dbReference type="Proteomes" id="UP001142372">
    <property type="component" value="Unassembled WGS sequence"/>
</dbReference>
<evidence type="ECO:0000313" key="5">
    <source>
        <dbReference type="Proteomes" id="UP001142372"/>
    </source>
</evidence>
<dbReference type="GO" id="GO:0008168">
    <property type="term" value="F:methyltransferase activity"/>
    <property type="evidence" value="ECO:0007669"/>
    <property type="project" value="InterPro"/>
</dbReference>
<feature type="domain" description="Methyltransferase" evidence="3">
    <location>
        <begin position="91"/>
        <end position="175"/>
    </location>
</feature>
<keyword evidence="4" id="KW-0830">Ubiquinone</keyword>
<keyword evidence="5" id="KW-1185">Reference proteome</keyword>
<keyword evidence="2" id="KW-0949">S-adenosyl-L-methionine</keyword>
<evidence type="ECO:0000313" key="4">
    <source>
        <dbReference type="EMBL" id="GLJ75657.1"/>
    </source>
</evidence>
<accession>A0A9W6H963</accession>
<dbReference type="GO" id="GO:0046872">
    <property type="term" value="F:metal ion binding"/>
    <property type="evidence" value="ECO:0007669"/>
    <property type="project" value="UniProtKB-KW"/>
</dbReference>
<dbReference type="InterPro" id="IPR029063">
    <property type="entry name" value="SAM-dependent_MTases_sf"/>
</dbReference>
<feature type="binding site" evidence="2">
    <location>
        <position position="186"/>
    </location>
    <ligand>
        <name>S-adenosyl-L-methionine</name>
        <dbReference type="ChEBI" id="CHEBI:59789"/>
    </ligand>
</feature>
<name>A0A9W6H963_9MICO</name>
<dbReference type="EMBL" id="BSEN01000005">
    <property type="protein sequence ID" value="GLJ75657.1"/>
    <property type="molecule type" value="Genomic_DNA"/>
</dbReference>
<keyword evidence="1" id="KW-0862">Zinc</keyword>
<proteinExistence type="predicted"/>
<evidence type="ECO:0000256" key="1">
    <source>
        <dbReference type="PIRSR" id="PIRSR018249-1"/>
    </source>
</evidence>
<feature type="binding site" evidence="2">
    <location>
        <begin position="98"/>
        <end position="99"/>
    </location>
    <ligand>
        <name>S-adenosyl-L-methionine</name>
        <dbReference type="ChEBI" id="CHEBI:59789"/>
    </ligand>
</feature>
<feature type="binding site" evidence="2">
    <location>
        <position position="72"/>
    </location>
    <ligand>
        <name>S-adenosyl-L-methionine</name>
        <dbReference type="ChEBI" id="CHEBI:59789"/>
    </ligand>
</feature>
<evidence type="ECO:0000259" key="3">
    <source>
        <dbReference type="Pfam" id="PF13649"/>
    </source>
</evidence>
<feature type="binding site" evidence="1">
    <location>
        <position position="33"/>
    </location>
    <ligand>
        <name>Zn(2+)</name>
        <dbReference type="ChEBI" id="CHEBI:29105"/>
    </ligand>
</feature>
<evidence type="ECO:0000256" key="2">
    <source>
        <dbReference type="PIRSR" id="PIRSR018249-2"/>
    </source>
</evidence>
<dbReference type="CDD" id="cd02440">
    <property type="entry name" value="AdoMet_MTases"/>
    <property type="match status" value="1"/>
</dbReference>
<feature type="binding site" evidence="1">
    <location>
        <position position="29"/>
    </location>
    <ligand>
        <name>Zn(2+)</name>
        <dbReference type="ChEBI" id="CHEBI:29105"/>
    </ligand>
</feature>
<organism evidence="4 5">
    <name type="scientific">Leifsonia poae</name>
    <dbReference type="NCBI Taxonomy" id="110933"/>
    <lineage>
        <taxon>Bacteria</taxon>
        <taxon>Bacillati</taxon>
        <taxon>Actinomycetota</taxon>
        <taxon>Actinomycetes</taxon>
        <taxon>Micrococcales</taxon>
        <taxon>Microbacteriaceae</taxon>
        <taxon>Leifsonia</taxon>
    </lineage>
</organism>
<protein>
    <submittedName>
        <fullName evidence="4">Ubiquinone biosynthesis protein</fullName>
    </submittedName>
</protein>
<dbReference type="Pfam" id="PF13649">
    <property type="entry name" value="Methyltransf_25"/>
    <property type="match status" value="1"/>
</dbReference>
<gene>
    <name evidence="4" type="ORF">GCM10017584_12310</name>
</gene>
<dbReference type="AlphaFoldDB" id="A0A9W6H963"/>
<dbReference type="InterPro" id="IPR041698">
    <property type="entry name" value="Methyltransf_25"/>
</dbReference>
<keyword evidence="1" id="KW-0479">Metal-binding</keyword>
<dbReference type="RefSeq" id="WP_271176340.1">
    <property type="nucleotide sequence ID" value="NZ_BAAAJO010000003.1"/>
</dbReference>
<reference evidence="4" key="1">
    <citation type="journal article" date="2014" name="Int. J. Syst. Evol. Microbiol.">
        <title>Complete genome sequence of Corynebacterium casei LMG S-19264T (=DSM 44701T), isolated from a smear-ripened cheese.</title>
        <authorList>
            <consortium name="US DOE Joint Genome Institute (JGI-PGF)"/>
            <person name="Walter F."/>
            <person name="Albersmeier A."/>
            <person name="Kalinowski J."/>
            <person name="Ruckert C."/>
        </authorList>
    </citation>
    <scope>NUCLEOTIDE SEQUENCE</scope>
    <source>
        <strain evidence="4">VKM Ac-1401</strain>
    </source>
</reference>
<dbReference type="Gene3D" id="3.40.50.150">
    <property type="entry name" value="Vaccinia Virus protein VP39"/>
    <property type="match status" value="1"/>
</dbReference>
<sequence>MNIESLASWLRCPACLRLLEPIDALTLGCDTGHRYDVNKRGFVNLVSGGTKLIGDSAAMLDARDRVLESGLYSPITDAVRSATAEIGGTSILDAGAGTGHYLRAALESSADARGLAMDLSAQAVSRAVRSSPRIDGLVADTWRPLPVRDAVCEVILDVFAPRNLPEFHRALAPGGSLLVVVPLPEHLAELQGDAGMLAVPADKSAEIADAARPLFELRSRRAIHATIALTQAVAESLVGMGPSAHHTRSHGVTLPSEATLAVELLHFSRA</sequence>